<proteinExistence type="predicted"/>
<accession>A0A6J5LCH4</accession>
<protein>
    <submittedName>
        <fullName evidence="1">Uncharacterized protein</fullName>
    </submittedName>
</protein>
<gene>
    <name evidence="1" type="ORF">UFOVP132_19</name>
</gene>
<evidence type="ECO:0000313" key="1">
    <source>
        <dbReference type="EMBL" id="CAB4130837.1"/>
    </source>
</evidence>
<dbReference type="EMBL" id="LR796247">
    <property type="protein sequence ID" value="CAB4130837.1"/>
    <property type="molecule type" value="Genomic_DNA"/>
</dbReference>
<name>A0A6J5LCH4_9CAUD</name>
<organism evidence="1">
    <name type="scientific">uncultured Caudovirales phage</name>
    <dbReference type="NCBI Taxonomy" id="2100421"/>
    <lineage>
        <taxon>Viruses</taxon>
        <taxon>Duplodnaviria</taxon>
        <taxon>Heunggongvirae</taxon>
        <taxon>Uroviricota</taxon>
        <taxon>Caudoviricetes</taxon>
        <taxon>Peduoviridae</taxon>
        <taxon>Maltschvirus</taxon>
        <taxon>Maltschvirus maltsch</taxon>
    </lineage>
</organism>
<reference evidence="1" key="1">
    <citation type="submission" date="2020-04" db="EMBL/GenBank/DDBJ databases">
        <authorList>
            <person name="Chiriac C."/>
            <person name="Salcher M."/>
            <person name="Ghai R."/>
            <person name="Kavagutti S V."/>
        </authorList>
    </citation>
    <scope>NUCLEOTIDE SEQUENCE</scope>
</reference>
<sequence>MSINEALDYAERFDLMIMRSHVECWTPSDFRSELLILNREFLEEAERIDRMFEAEHRYQMAYTDGVDSNWE</sequence>